<evidence type="ECO:0000256" key="4">
    <source>
        <dbReference type="SAM" id="Coils"/>
    </source>
</evidence>
<dbReference type="SMART" id="SM00336">
    <property type="entry name" value="BBOX"/>
    <property type="match status" value="1"/>
</dbReference>
<dbReference type="Gene3D" id="3.30.160.60">
    <property type="entry name" value="Classic Zinc Finger"/>
    <property type="match status" value="1"/>
</dbReference>
<dbReference type="SUPFAM" id="SSF57845">
    <property type="entry name" value="B-box zinc-binding domain"/>
    <property type="match status" value="1"/>
</dbReference>
<dbReference type="InterPro" id="IPR050143">
    <property type="entry name" value="TRIM/RBCC"/>
</dbReference>
<reference evidence="7" key="1">
    <citation type="submission" date="2025-08" db="UniProtKB">
        <authorList>
            <consortium name="Ensembl"/>
        </authorList>
    </citation>
    <scope>IDENTIFICATION</scope>
</reference>
<feature type="domain" description="B box-type" evidence="5">
    <location>
        <begin position="24"/>
        <end position="65"/>
    </location>
</feature>
<sequence>PLALWLCADVAHMDGPSSLSPSVSKEALCSLHSEKLKLFCLDHEQPLCHICRDSARHVNHRIRPIEEAAQRKRQELQENLEPIKKRLRLGKKAKDEFDRTAEHIKFQARHTERRIKEQFKKLRRFLAEEEEDRLAALREEEEQKSEMMKRKIERLSREMAALSDIIRETEEELGAEDIPFLYSYRAAADRVERCPLLEVPQLPSGALIDQAKHRGNLAFSIWSSMRDVVSYTPLVLDPNTADVDVKLSKDLTGLRLEEKQDLPDNPERFDGWSSVLSSKAFDSGSHSWDVDVGDSSFWSLGVLAESVQRKGETRSGLFVIGFFEGEYKARSPTAPPTALPVQKTLCRIRVNLDWDKGRLSFSDLDTNTHVHTFTHTFTERMFPFFISTEMRILPKKISVIKQQLY</sequence>
<dbReference type="InterPro" id="IPR000315">
    <property type="entry name" value="Znf_B-box"/>
</dbReference>
<dbReference type="InterPro" id="IPR001870">
    <property type="entry name" value="B30.2/SPRY"/>
</dbReference>
<accession>A0A3B3YKG5</accession>
<evidence type="ECO:0000259" key="6">
    <source>
        <dbReference type="PROSITE" id="PS50188"/>
    </source>
</evidence>
<organism evidence="7 8">
    <name type="scientific">Poecilia mexicana</name>
    <dbReference type="NCBI Taxonomy" id="48701"/>
    <lineage>
        <taxon>Eukaryota</taxon>
        <taxon>Metazoa</taxon>
        <taxon>Chordata</taxon>
        <taxon>Craniata</taxon>
        <taxon>Vertebrata</taxon>
        <taxon>Euteleostomi</taxon>
        <taxon>Actinopterygii</taxon>
        <taxon>Neopterygii</taxon>
        <taxon>Teleostei</taxon>
        <taxon>Neoteleostei</taxon>
        <taxon>Acanthomorphata</taxon>
        <taxon>Ovalentaria</taxon>
        <taxon>Atherinomorphae</taxon>
        <taxon>Cyprinodontiformes</taxon>
        <taxon>Poeciliidae</taxon>
        <taxon>Poeciliinae</taxon>
        <taxon>Poecilia</taxon>
    </lineage>
</organism>
<reference evidence="7" key="2">
    <citation type="submission" date="2025-09" db="UniProtKB">
        <authorList>
            <consortium name="Ensembl"/>
        </authorList>
    </citation>
    <scope>IDENTIFICATION</scope>
</reference>
<dbReference type="Gene3D" id="2.60.120.920">
    <property type="match status" value="1"/>
</dbReference>
<proteinExistence type="predicted"/>
<dbReference type="Ensembl" id="ENSPMET00000017147.1">
    <property type="protein sequence ID" value="ENSPMEP00000027688.1"/>
    <property type="gene ID" value="ENSPMEG00000012267.1"/>
</dbReference>
<dbReference type="InterPro" id="IPR006574">
    <property type="entry name" value="PRY"/>
</dbReference>
<name>A0A3B3YKG5_9TELE</name>
<keyword evidence="2" id="KW-0862">Zinc</keyword>
<keyword evidence="1 3" id="KW-0863">Zinc-finger</keyword>
<dbReference type="PROSITE" id="PS50188">
    <property type="entry name" value="B302_SPRY"/>
    <property type="match status" value="1"/>
</dbReference>
<evidence type="ECO:0000313" key="8">
    <source>
        <dbReference type="Proteomes" id="UP000261480"/>
    </source>
</evidence>
<keyword evidence="8" id="KW-1185">Reference proteome</keyword>
<dbReference type="Pfam" id="PF00643">
    <property type="entry name" value="zf-B_box"/>
    <property type="match status" value="1"/>
</dbReference>
<evidence type="ECO:0000259" key="5">
    <source>
        <dbReference type="PROSITE" id="PS50119"/>
    </source>
</evidence>
<dbReference type="InterPro" id="IPR003879">
    <property type="entry name" value="Butyrophylin_SPRY"/>
</dbReference>
<evidence type="ECO:0000256" key="3">
    <source>
        <dbReference type="PROSITE-ProRule" id="PRU00024"/>
    </source>
</evidence>
<dbReference type="PROSITE" id="PS50119">
    <property type="entry name" value="ZF_BBOX"/>
    <property type="match status" value="1"/>
</dbReference>
<dbReference type="STRING" id="48701.ENSPMEP00000027688"/>
<feature type="coiled-coil region" evidence="4">
    <location>
        <begin position="126"/>
        <end position="172"/>
    </location>
</feature>
<dbReference type="PRINTS" id="PR01407">
    <property type="entry name" value="BUTYPHLNCDUF"/>
</dbReference>
<dbReference type="InterPro" id="IPR003877">
    <property type="entry name" value="SPRY_dom"/>
</dbReference>
<evidence type="ECO:0000256" key="2">
    <source>
        <dbReference type="ARBA" id="ARBA00022833"/>
    </source>
</evidence>
<feature type="domain" description="B30.2/SPRY" evidence="6">
    <location>
        <begin position="214"/>
        <end position="404"/>
    </location>
</feature>
<dbReference type="GO" id="GO:0008270">
    <property type="term" value="F:zinc ion binding"/>
    <property type="evidence" value="ECO:0007669"/>
    <property type="project" value="UniProtKB-KW"/>
</dbReference>
<evidence type="ECO:0000313" key="7">
    <source>
        <dbReference type="Ensembl" id="ENSPMEP00000027688.1"/>
    </source>
</evidence>
<dbReference type="SMART" id="SM00589">
    <property type="entry name" value="PRY"/>
    <property type="match status" value="1"/>
</dbReference>
<dbReference type="Pfam" id="PF13765">
    <property type="entry name" value="PRY"/>
    <property type="match status" value="1"/>
</dbReference>
<dbReference type="SUPFAM" id="SSF49899">
    <property type="entry name" value="Concanavalin A-like lectins/glucanases"/>
    <property type="match status" value="1"/>
</dbReference>
<keyword evidence="1 3" id="KW-0479">Metal-binding</keyword>
<keyword evidence="4" id="KW-0175">Coiled coil</keyword>
<protein>
    <recommendedName>
        <fullName evidence="9">B30.2/SPRY domain-containing protein</fullName>
    </recommendedName>
</protein>
<dbReference type="Pfam" id="PF00622">
    <property type="entry name" value="SPRY"/>
    <property type="match status" value="1"/>
</dbReference>
<dbReference type="AlphaFoldDB" id="A0A3B3YKG5"/>
<evidence type="ECO:0000256" key="1">
    <source>
        <dbReference type="ARBA" id="ARBA00022771"/>
    </source>
</evidence>
<evidence type="ECO:0008006" key="9">
    <source>
        <dbReference type="Google" id="ProtNLM"/>
    </source>
</evidence>
<dbReference type="InterPro" id="IPR013320">
    <property type="entry name" value="ConA-like_dom_sf"/>
</dbReference>
<dbReference type="Proteomes" id="UP000261480">
    <property type="component" value="Unplaced"/>
</dbReference>
<dbReference type="CDD" id="cd12893">
    <property type="entry name" value="SPRY_PRY_TRIM35"/>
    <property type="match status" value="1"/>
</dbReference>
<dbReference type="InterPro" id="IPR043136">
    <property type="entry name" value="B30.2/SPRY_sf"/>
</dbReference>
<dbReference type="PANTHER" id="PTHR24103">
    <property type="entry name" value="E3 UBIQUITIN-PROTEIN LIGASE TRIM"/>
    <property type="match status" value="1"/>
</dbReference>
<dbReference type="SMART" id="SM00449">
    <property type="entry name" value="SPRY"/>
    <property type="match status" value="1"/>
</dbReference>